<organism evidence="10 11">
    <name type="scientific">Lichenicola cladoniae</name>
    <dbReference type="NCBI Taxonomy" id="1484109"/>
    <lineage>
        <taxon>Bacteria</taxon>
        <taxon>Pseudomonadati</taxon>
        <taxon>Pseudomonadota</taxon>
        <taxon>Alphaproteobacteria</taxon>
        <taxon>Acetobacterales</taxon>
        <taxon>Acetobacteraceae</taxon>
        <taxon>Lichenicola</taxon>
    </lineage>
</organism>
<dbReference type="InterPro" id="IPR050291">
    <property type="entry name" value="CDF_Transporter"/>
</dbReference>
<evidence type="ECO:0000259" key="8">
    <source>
        <dbReference type="Pfam" id="PF01545"/>
    </source>
</evidence>
<feature type="transmembrane region" description="Helical" evidence="7">
    <location>
        <begin position="34"/>
        <end position="57"/>
    </location>
</feature>
<keyword evidence="5 7" id="KW-1133">Transmembrane helix</keyword>
<dbReference type="InterPro" id="IPR027470">
    <property type="entry name" value="Cation_efflux_CTD"/>
</dbReference>
<evidence type="ECO:0000256" key="2">
    <source>
        <dbReference type="ARBA" id="ARBA00008114"/>
    </source>
</evidence>
<dbReference type="GO" id="GO:0015086">
    <property type="term" value="F:cadmium ion transmembrane transporter activity"/>
    <property type="evidence" value="ECO:0007669"/>
    <property type="project" value="TreeGrafter"/>
</dbReference>
<feature type="domain" description="Cation efflux protein transmembrane" evidence="8">
    <location>
        <begin position="9"/>
        <end position="202"/>
    </location>
</feature>
<feature type="transmembrane region" description="Helical" evidence="7">
    <location>
        <begin position="152"/>
        <end position="171"/>
    </location>
</feature>
<dbReference type="GO" id="GO:0015341">
    <property type="term" value="F:zinc efflux antiporter activity"/>
    <property type="evidence" value="ECO:0007669"/>
    <property type="project" value="TreeGrafter"/>
</dbReference>
<feature type="transmembrane region" description="Helical" evidence="7">
    <location>
        <begin position="109"/>
        <end position="131"/>
    </location>
</feature>
<dbReference type="SUPFAM" id="SSF160240">
    <property type="entry name" value="Cation efflux protein cytoplasmic domain-like"/>
    <property type="match status" value="1"/>
</dbReference>
<comment type="similarity">
    <text evidence="2">Belongs to the cation diffusion facilitator (CDF) transporter (TC 2.A.4) family.</text>
</comment>
<feature type="domain" description="Cation efflux protein cytoplasmic" evidence="9">
    <location>
        <begin position="217"/>
        <end position="283"/>
    </location>
</feature>
<dbReference type="InterPro" id="IPR058533">
    <property type="entry name" value="Cation_efflux_TM"/>
</dbReference>
<comment type="subcellular location">
    <subcellularLocation>
        <location evidence="1">Membrane</location>
        <topology evidence="1">Multi-pass membrane protein</topology>
    </subcellularLocation>
</comment>
<protein>
    <submittedName>
        <fullName evidence="10">Cation transporter</fullName>
    </submittedName>
</protein>
<accession>A0A6M8HPR7</accession>
<dbReference type="InterPro" id="IPR002524">
    <property type="entry name" value="Cation_efflux"/>
</dbReference>
<dbReference type="Pfam" id="PF01545">
    <property type="entry name" value="Cation_efflux"/>
    <property type="match status" value="1"/>
</dbReference>
<dbReference type="Proteomes" id="UP000500767">
    <property type="component" value="Chromosome"/>
</dbReference>
<dbReference type="GO" id="GO:0005886">
    <property type="term" value="C:plasma membrane"/>
    <property type="evidence" value="ECO:0007669"/>
    <property type="project" value="TreeGrafter"/>
</dbReference>
<evidence type="ECO:0000256" key="1">
    <source>
        <dbReference type="ARBA" id="ARBA00004141"/>
    </source>
</evidence>
<name>A0A6M8HPR7_9PROT</name>
<dbReference type="PANTHER" id="PTHR43840">
    <property type="entry name" value="MITOCHONDRIAL METAL TRANSPORTER 1-RELATED"/>
    <property type="match status" value="1"/>
</dbReference>
<dbReference type="Pfam" id="PF16916">
    <property type="entry name" value="ZT_dimer"/>
    <property type="match status" value="1"/>
</dbReference>
<sequence>MKKTLRVAWASLLISLVVLGMKTAAYWLTGSVALYSDAIETVINVVTAATALLALWYSARPADTNHPYGHYKAEYLSAVVEGMLVLATSVMICSAAWDGWHQPPVLHAPLLGIGVNAAAGMLNLLWALVLLREGRISKSPALVAGGRHVMTDVWTTGAVLTGFGLVPLTGWTWLDPLVAIFIALNILRSGYGLLRQSVGGLMDEVTNLGEADAVRRAIVHGGQGAIEAHDVRMRVAGRMTFVDFHLVVPGGFTVDAAHMVCDRIEQSIREAVGEAVISIHVEPAHKTKLLPLRQDVLVLS</sequence>
<dbReference type="RefSeq" id="WP_171833976.1">
    <property type="nucleotide sequence ID" value="NZ_CP053708.1"/>
</dbReference>
<dbReference type="InterPro" id="IPR036837">
    <property type="entry name" value="Cation_efflux_CTD_sf"/>
</dbReference>
<evidence type="ECO:0000313" key="10">
    <source>
        <dbReference type="EMBL" id="QKE90342.1"/>
    </source>
</evidence>
<evidence type="ECO:0000256" key="6">
    <source>
        <dbReference type="ARBA" id="ARBA00023136"/>
    </source>
</evidence>
<dbReference type="KEGG" id="lck:HN018_10105"/>
<keyword evidence="11" id="KW-1185">Reference proteome</keyword>
<dbReference type="GO" id="GO:0015093">
    <property type="term" value="F:ferrous iron transmembrane transporter activity"/>
    <property type="evidence" value="ECO:0007669"/>
    <property type="project" value="TreeGrafter"/>
</dbReference>
<dbReference type="InterPro" id="IPR027469">
    <property type="entry name" value="Cation_efflux_TMD_sf"/>
</dbReference>
<keyword evidence="4 7" id="KW-0812">Transmembrane</keyword>
<evidence type="ECO:0000313" key="11">
    <source>
        <dbReference type="Proteomes" id="UP000500767"/>
    </source>
</evidence>
<evidence type="ECO:0000256" key="3">
    <source>
        <dbReference type="ARBA" id="ARBA00022448"/>
    </source>
</evidence>
<evidence type="ECO:0000259" key="9">
    <source>
        <dbReference type="Pfam" id="PF16916"/>
    </source>
</evidence>
<dbReference type="Gene3D" id="3.30.70.1350">
    <property type="entry name" value="Cation efflux protein, cytoplasmic domain"/>
    <property type="match status" value="1"/>
</dbReference>
<dbReference type="GO" id="GO:0006882">
    <property type="term" value="P:intracellular zinc ion homeostasis"/>
    <property type="evidence" value="ECO:0007669"/>
    <property type="project" value="TreeGrafter"/>
</dbReference>
<dbReference type="NCBIfam" id="TIGR01297">
    <property type="entry name" value="CDF"/>
    <property type="match status" value="1"/>
</dbReference>
<evidence type="ECO:0000256" key="4">
    <source>
        <dbReference type="ARBA" id="ARBA00022692"/>
    </source>
</evidence>
<keyword evidence="6 7" id="KW-0472">Membrane</keyword>
<reference evidence="10 11" key="1">
    <citation type="journal article" date="2014" name="World J. Microbiol. Biotechnol.">
        <title>Biodiversity and physiological characteristics of Antarctic and Arctic lichens-associated bacteria.</title>
        <authorList>
            <person name="Lee Y.M."/>
            <person name="Kim E.H."/>
            <person name="Lee H.K."/>
            <person name="Hong S.G."/>
        </authorList>
    </citation>
    <scope>NUCLEOTIDE SEQUENCE [LARGE SCALE GENOMIC DNA]</scope>
    <source>
        <strain evidence="10 11">PAMC 26569</strain>
    </source>
</reference>
<dbReference type="EMBL" id="CP053708">
    <property type="protein sequence ID" value="QKE90342.1"/>
    <property type="molecule type" value="Genomic_DNA"/>
</dbReference>
<dbReference type="AlphaFoldDB" id="A0A6M8HPR7"/>
<keyword evidence="3" id="KW-0813">Transport</keyword>
<dbReference type="Gene3D" id="1.20.1510.10">
    <property type="entry name" value="Cation efflux protein transmembrane domain"/>
    <property type="match status" value="1"/>
</dbReference>
<evidence type="ECO:0000256" key="7">
    <source>
        <dbReference type="SAM" id="Phobius"/>
    </source>
</evidence>
<dbReference type="PANTHER" id="PTHR43840:SF15">
    <property type="entry name" value="MITOCHONDRIAL METAL TRANSPORTER 1-RELATED"/>
    <property type="match status" value="1"/>
</dbReference>
<dbReference type="SUPFAM" id="SSF161111">
    <property type="entry name" value="Cation efflux protein transmembrane domain-like"/>
    <property type="match status" value="1"/>
</dbReference>
<proteinExistence type="inferred from homology"/>
<gene>
    <name evidence="10" type="ORF">HN018_10105</name>
</gene>
<feature type="transmembrane region" description="Helical" evidence="7">
    <location>
        <begin position="78"/>
        <end position="97"/>
    </location>
</feature>
<evidence type="ECO:0000256" key="5">
    <source>
        <dbReference type="ARBA" id="ARBA00022989"/>
    </source>
</evidence>
<feature type="transmembrane region" description="Helical" evidence="7">
    <location>
        <begin position="7"/>
        <end position="28"/>
    </location>
</feature>